<keyword evidence="2" id="KW-1185">Reference proteome</keyword>
<dbReference type="AlphaFoldDB" id="A0A511W6H8"/>
<evidence type="ECO:0008006" key="3">
    <source>
        <dbReference type="Google" id="ProtNLM"/>
    </source>
</evidence>
<dbReference type="InterPro" id="IPR007344">
    <property type="entry name" value="GrpB/CoaE"/>
</dbReference>
<dbReference type="PANTHER" id="PTHR34822:SF1">
    <property type="entry name" value="GRPB FAMILY PROTEIN"/>
    <property type="match status" value="1"/>
</dbReference>
<dbReference type="OrthoDB" id="9799092at2"/>
<comment type="caution">
    <text evidence="1">The sequence shown here is derived from an EMBL/GenBank/DDBJ whole genome shotgun (WGS) entry which is preliminary data.</text>
</comment>
<name>A0A511W6H8_9BACI</name>
<protein>
    <recommendedName>
        <fullName evidence="3">GrpB family protein</fullName>
    </recommendedName>
</protein>
<sequence length="171" mass="19802">MRKIGVVPYQNSRPEMYEVEATKLKSLLSDEYIDIYHIGSTSVPGLKAKPIFDILTVVKAVEAVDQYNEQLINIGFIPKGENGIEGRRFFIKGGDNRSHHLHIFQTGSSHIKRHLAFRDYLIHHPQMSGQYGDLKERLSRLDPYDSQAYVQGKEQMVQEIERLALEWVEFR</sequence>
<dbReference type="Gene3D" id="3.30.460.10">
    <property type="entry name" value="Beta Polymerase, domain 2"/>
    <property type="match status" value="1"/>
</dbReference>
<evidence type="ECO:0000313" key="2">
    <source>
        <dbReference type="Proteomes" id="UP000321440"/>
    </source>
</evidence>
<dbReference type="InterPro" id="IPR043519">
    <property type="entry name" value="NT_sf"/>
</dbReference>
<gene>
    <name evidence="1" type="ORF">AHA02nite_24760</name>
</gene>
<dbReference type="SUPFAM" id="SSF81301">
    <property type="entry name" value="Nucleotidyltransferase"/>
    <property type="match status" value="1"/>
</dbReference>
<proteinExistence type="predicted"/>
<dbReference type="EMBL" id="BJYA01000018">
    <property type="protein sequence ID" value="GEN46700.1"/>
    <property type="molecule type" value="Genomic_DNA"/>
</dbReference>
<dbReference type="RefSeq" id="WP_146817728.1">
    <property type="nucleotide sequence ID" value="NZ_BJYA01000018.1"/>
</dbReference>
<evidence type="ECO:0000313" key="1">
    <source>
        <dbReference type="EMBL" id="GEN46700.1"/>
    </source>
</evidence>
<dbReference type="Proteomes" id="UP000321440">
    <property type="component" value="Unassembled WGS sequence"/>
</dbReference>
<organism evidence="1 2">
    <name type="scientific">Alkalibacillus haloalkaliphilus</name>
    <dbReference type="NCBI Taxonomy" id="94136"/>
    <lineage>
        <taxon>Bacteria</taxon>
        <taxon>Bacillati</taxon>
        <taxon>Bacillota</taxon>
        <taxon>Bacilli</taxon>
        <taxon>Bacillales</taxon>
        <taxon>Bacillaceae</taxon>
        <taxon>Alkalibacillus</taxon>
    </lineage>
</organism>
<reference evidence="1 2" key="1">
    <citation type="submission" date="2019-07" db="EMBL/GenBank/DDBJ databases">
        <title>Whole genome shotgun sequence of Alkalibacillus haloalkaliphilus NBRC 103110.</title>
        <authorList>
            <person name="Hosoyama A."/>
            <person name="Uohara A."/>
            <person name="Ohji S."/>
            <person name="Ichikawa N."/>
        </authorList>
    </citation>
    <scope>NUCLEOTIDE SEQUENCE [LARGE SCALE GENOMIC DNA]</scope>
    <source>
        <strain evidence="1 2">NBRC 103110</strain>
    </source>
</reference>
<accession>A0A511W6H8</accession>
<dbReference type="Pfam" id="PF04229">
    <property type="entry name" value="GrpB"/>
    <property type="match status" value="1"/>
</dbReference>
<dbReference type="PANTHER" id="PTHR34822">
    <property type="entry name" value="GRPB DOMAIN PROTEIN (AFU_ORTHOLOGUE AFUA_1G01530)"/>
    <property type="match status" value="1"/>
</dbReference>